<accession>A0A8J7VXP3</accession>
<dbReference type="InterPro" id="IPR001387">
    <property type="entry name" value="Cro/C1-type_HTH"/>
</dbReference>
<proteinExistence type="predicted"/>
<feature type="domain" description="HTH cro/C1-type" evidence="1">
    <location>
        <begin position="11"/>
        <end position="63"/>
    </location>
</feature>
<protein>
    <submittedName>
        <fullName evidence="2">Helix-turn-helix transcriptional regulator</fullName>
    </submittedName>
</protein>
<organism evidence="2 3">
    <name type="scientific">Sinanaerobacter chloroacetimidivorans</name>
    <dbReference type="NCBI Taxonomy" id="2818044"/>
    <lineage>
        <taxon>Bacteria</taxon>
        <taxon>Bacillati</taxon>
        <taxon>Bacillota</taxon>
        <taxon>Clostridia</taxon>
        <taxon>Peptostreptococcales</taxon>
        <taxon>Anaerovoracaceae</taxon>
        <taxon>Sinanaerobacter</taxon>
    </lineage>
</organism>
<evidence type="ECO:0000259" key="1">
    <source>
        <dbReference type="PROSITE" id="PS50943"/>
    </source>
</evidence>
<keyword evidence="3" id="KW-1185">Reference proteome</keyword>
<reference evidence="2" key="2">
    <citation type="submission" date="2021-04" db="EMBL/GenBank/DDBJ databases">
        <authorList>
            <person name="Liu J."/>
        </authorList>
    </citation>
    <scope>NUCLEOTIDE SEQUENCE</scope>
    <source>
        <strain evidence="2">BAD-6</strain>
    </source>
</reference>
<dbReference type="GO" id="GO:0003677">
    <property type="term" value="F:DNA binding"/>
    <property type="evidence" value="ECO:0007669"/>
    <property type="project" value="InterPro"/>
</dbReference>
<dbReference type="RefSeq" id="WP_227017086.1">
    <property type="nucleotide sequence ID" value="NZ_JAGSND010000002.1"/>
</dbReference>
<dbReference type="InterPro" id="IPR010982">
    <property type="entry name" value="Lambda_DNA-bd_dom_sf"/>
</dbReference>
<name>A0A8J7VXP3_9FIRM</name>
<dbReference type="Pfam" id="PF01381">
    <property type="entry name" value="HTH_3"/>
    <property type="match status" value="1"/>
</dbReference>
<dbReference type="SMART" id="SM00530">
    <property type="entry name" value="HTH_XRE"/>
    <property type="match status" value="1"/>
</dbReference>
<dbReference type="Gene3D" id="1.10.260.40">
    <property type="entry name" value="lambda repressor-like DNA-binding domains"/>
    <property type="match status" value="1"/>
</dbReference>
<dbReference type="EMBL" id="JAGSND010000002">
    <property type="protein sequence ID" value="MBR0596954.1"/>
    <property type="molecule type" value="Genomic_DNA"/>
</dbReference>
<sequence length="115" mass="13326">MKYNSVDFTKIKKLCEQKSLSIAQLERELDFGEGTISKWRISSPSTDRLLAVAEFFDVSLDYLTGRSESTKTSDDILQDSDIISIQRARESMDDQNKKEMMTFLKIAFKDHFKED</sequence>
<dbReference type="SUPFAM" id="SSF47413">
    <property type="entry name" value="lambda repressor-like DNA-binding domains"/>
    <property type="match status" value="1"/>
</dbReference>
<dbReference type="PROSITE" id="PS50943">
    <property type="entry name" value="HTH_CROC1"/>
    <property type="match status" value="1"/>
</dbReference>
<dbReference type="Proteomes" id="UP000675664">
    <property type="component" value="Unassembled WGS sequence"/>
</dbReference>
<dbReference type="CDD" id="cd00093">
    <property type="entry name" value="HTH_XRE"/>
    <property type="match status" value="1"/>
</dbReference>
<evidence type="ECO:0000313" key="3">
    <source>
        <dbReference type="Proteomes" id="UP000675664"/>
    </source>
</evidence>
<comment type="caution">
    <text evidence="2">The sequence shown here is derived from an EMBL/GenBank/DDBJ whole genome shotgun (WGS) entry which is preliminary data.</text>
</comment>
<reference evidence="2" key="1">
    <citation type="submission" date="2021-04" db="EMBL/GenBank/DDBJ databases">
        <title>Sinoanaerobacter chloroacetimidivorans sp. nov., an obligate anaerobic bacterium isolated from anaerobic sludge.</title>
        <authorList>
            <person name="Bao Y."/>
        </authorList>
    </citation>
    <scope>NUCLEOTIDE SEQUENCE</scope>
    <source>
        <strain evidence="2">BAD-6</strain>
    </source>
</reference>
<dbReference type="AlphaFoldDB" id="A0A8J7VXP3"/>
<evidence type="ECO:0000313" key="2">
    <source>
        <dbReference type="EMBL" id="MBR0596954.1"/>
    </source>
</evidence>
<gene>
    <name evidence="2" type="ORF">KCX82_03635</name>
</gene>